<evidence type="ECO:0000256" key="1">
    <source>
        <dbReference type="ARBA" id="ARBA00013258"/>
    </source>
</evidence>
<dbReference type="InterPro" id="IPR049489">
    <property type="entry name" value="FabD-like_helical_ins"/>
</dbReference>
<keyword evidence="3 7" id="KW-0012">Acyltransferase</keyword>
<dbReference type="GO" id="GO:0006633">
    <property type="term" value="P:fatty acid biosynthetic process"/>
    <property type="evidence" value="ECO:0007669"/>
    <property type="project" value="TreeGrafter"/>
</dbReference>
<feature type="domain" description="Malonyl-CoA:ACP transacylase (MAT)" evidence="6">
    <location>
        <begin position="5"/>
        <end position="311"/>
    </location>
</feature>
<dbReference type="InterPro" id="IPR016036">
    <property type="entry name" value="Malonyl_transacylase_ACP-bd"/>
</dbReference>
<dbReference type="RefSeq" id="WP_044244000.1">
    <property type="nucleotide sequence ID" value="NZ_ASRX01000032.1"/>
</dbReference>
<feature type="compositionally biased region" description="Basic and acidic residues" evidence="5">
    <location>
        <begin position="280"/>
        <end position="292"/>
    </location>
</feature>
<comment type="catalytic activity">
    <reaction evidence="4">
        <text>holo-[ACP] + malonyl-CoA = malonyl-[ACP] + CoA</text>
        <dbReference type="Rhea" id="RHEA:41792"/>
        <dbReference type="Rhea" id="RHEA-COMP:9623"/>
        <dbReference type="Rhea" id="RHEA-COMP:9685"/>
        <dbReference type="ChEBI" id="CHEBI:57287"/>
        <dbReference type="ChEBI" id="CHEBI:57384"/>
        <dbReference type="ChEBI" id="CHEBI:64479"/>
        <dbReference type="ChEBI" id="CHEBI:78449"/>
        <dbReference type="EC" id="2.3.1.39"/>
    </reaction>
</comment>
<protein>
    <recommendedName>
        <fullName evidence="1">[acyl-carrier-protein] S-malonyltransferase</fullName>
        <ecNumber evidence="1">2.3.1.39</ecNumber>
    </recommendedName>
</protein>
<dbReference type="NCBIfam" id="TIGR02814">
    <property type="entry name" value="pfaD_fam"/>
    <property type="match status" value="1"/>
</dbReference>
<dbReference type="Gene3D" id="3.20.20.70">
    <property type="entry name" value="Aldolase class I"/>
    <property type="match status" value="2"/>
</dbReference>
<feature type="region of interest" description="Disordered" evidence="5">
    <location>
        <begin position="355"/>
        <end position="384"/>
    </location>
</feature>
<dbReference type="SUPFAM" id="SSF51412">
    <property type="entry name" value="Inosine monophosphate dehydrogenase (IMPDH)"/>
    <property type="match status" value="1"/>
</dbReference>
<accession>A0A017T709</accession>
<dbReference type="PANTHER" id="PTHR42681:SF1">
    <property type="entry name" value="MALONYL-COA-ACYL CARRIER PROTEIN TRANSACYLASE, MITOCHONDRIAL"/>
    <property type="match status" value="1"/>
</dbReference>
<evidence type="ECO:0000313" key="8">
    <source>
        <dbReference type="Proteomes" id="UP000019678"/>
    </source>
</evidence>
<dbReference type="AlphaFoldDB" id="A0A017T709"/>
<dbReference type="SUPFAM" id="SSF52151">
    <property type="entry name" value="FabD/lysophospholipase-like"/>
    <property type="match status" value="1"/>
</dbReference>
<dbReference type="InterPro" id="IPR016035">
    <property type="entry name" value="Acyl_Trfase/lysoPLipase"/>
</dbReference>
<dbReference type="Pfam" id="PF00698">
    <property type="entry name" value="Acyl_transf_1"/>
    <property type="match status" value="1"/>
</dbReference>
<dbReference type="EMBL" id="ASRX01000032">
    <property type="protein sequence ID" value="EYF04555.1"/>
    <property type="molecule type" value="Genomic_DNA"/>
</dbReference>
<dbReference type="Proteomes" id="UP000019678">
    <property type="component" value="Unassembled WGS sequence"/>
</dbReference>
<dbReference type="InterPro" id="IPR004410">
    <property type="entry name" value="Malonyl_CoA-ACP_transAc_FabD"/>
</dbReference>
<dbReference type="EC" id="2.3.1.39" evidence="1"/>
<evidence type="ECO:0000256" key="2">
    <source>
        <dbReference type="ARBA" id="ARBA00022679"/>
    </source>
</evidence>
<dbReference type="InterPro" id="IPR014043">
    <property type="entry name" value="Acyl_transferase_dom"/>
</dbReference>
<evidence type="ECO:0000256" key="5">
    <source>
        <dbReference type="SAM" id="MobiDB-lite"/>
    </source>
</evidence>
<dbReference type="Gene3D" id="3.30.70.250">
    <property type="entry name" value="Malonyl-CoA ACP transacylase, ACP-binding"/>
    <property type="match status" value="1"/>
</dbReference>
<dbReference type="Gene3D" id="3.40.366.10">
    <property type="entry name" value="Malonyl-Coenzyme A Acyl Carrier Protein, domain 2"/>
    <property type="match status" value="1"/>
</dbReference>
<sequence length="814" mass="87197">MRVFVFPGQGAQQRGMGKDLFDAWPTQTHAASEILGYSIKSLCTEDPARELNKTQFSQPALFVVGALSYLRRRDELGRDPDAAAGHSLGEYNALFAAGAFDFEVGVQLVKRRGELMARAQGGAMAAVLNLEADRVRALLEEHGLDSLDIANLNTPTQTVLSGPEVDITRAGPIFQEAGGRYARLNTSAAFHSRYMEAAAQEFRAYLAGFSFRPLRFPVIANVTARPYAPGDTVNMLAAQLRSPVRWGEIVAYLLNEGEVEFEDLGHGTVLTKIITENRRTFTPRSREGETRVPVEPATPATPAMPAASSGIEDPAPRGASGNGSAHDTKGHRAAVKSNGNGAHTLSPELLAEALRSSEVAESGHAQASSRRSPSAAPGQRLGSPEFRRAYGTEYAYYAGPMREGISGVAMIEKLARAGILGVFGAAGLSEQELDRSLSTLQRRLEGRSLAVDLRAGEDEQGRVRALLQHGVTIVEASGFSLVTPALAHYRVKGVHRGFDGVVRAPHQIIGRTSRLEVAERLLAPPPARVLRELVAGGQLSAQEAELASELTTVTDLCVVAEAGSATEHGSALTLLPAFLRLRAEQPAAAAVRIGLAGGIGAPESAAAAFLMGADFICTTSINQCTVEAATSGLAKDLLEKAQIHDTAYIPDSAHFEVGGRAQVLKKGVFFPARANKLYELYRSHPSLDALDAESRRLLEEKYFGKRLDDVHAELTAMSPASAQEAEGNPKARMARVFRAYLDRAHTYARSGDAAQRVQFHIPCSSAMGAFNAWVKGTPLEPWPNRHVDEIAVHLMNGAAEFLARQGRSLAAIVG</sequence>
<gene>
    <name evidence="7" type="ORF">CAP_4375</name>
</gene>
<organism evidence="7 8">
    <name type="scientific">Chondromyces apiculatus DSM 436</name>
    <dbReference type="NCBI Taxonomy" id="1192034"/>
    <lineage>
        <taxon>Bacteria</taxon>
        <taxon>Pseudomonadati</taxon>
        <taxon>Myxococcota</taxon>
        <taxon>Polyangia</taxon>
        <taxon>Polyangiales</taxon>
        <taxon>Polyangiaceae</taxon>
        <taxon>Chondromyces</taxon>
    </lineage>
</organism>
<name>A0A017T709_9BACT</name>
<dbReference type="SMART" id="SM00827">
    <property type="entry name" value="PKS_AT"/>
    <property type="match status" value="1"/>
</dbReference>
<feature type="region of interest" description="Disordered" evidence="5">
    <location>
        <begin position="280"/>
        <end position="343"/>
    </location>
</feature>
<dbReference type="STRING" id="1192034.CAP_4375"/>
<proteinExistence type="predicted"/>
<dbReference type="InterPro" id="IPR014179">
    <property type="entry name" value="PfaD-like_TIM-barrel"/>
</dbReference>
<dbReference type="InterPro" id="IPR001227">
    <property type="entry name" value="Ac_transferase_dom_sf"/>
</dbReference>
<evidence type="ECO:0000256" key="4">
    <source>
        <dbReference type="ARBA" id="ARBA00048462"/>
    </source>
</evidence>
<comment type="caution">
    <text evidence="7">The sequence shown here is derived from an EMBL/GenBank/DDBJ whole genome shotgun (WGS) entry which is preliminary data.</text>
</comment>
<dbReference type="SUPFAM" id="SSF55048">
    <property type="entry name" value="Probable ACP-binding domain of malonyl-CoA ACP transacylase"/>
    <property type="match status" value="1"/>
</dbReference>
<dbReference type="Pfam" id="PF21607">
    <property type="entry name" value="FabD_helical_ins"/>
    <property type="match status" value="1"/>
</dbReference>
<dbReference type="InterPro" id="IPR050858">
    <property type="entry name" value="Mal-CoA-ACP_Trans/PKS_FabD"/>
</dbReference>
<dbReference type="GO" id="GO:0005829">
    <property type="term" value="C:cytosol"/>
    <property type="evidence" value="ECO:0007669"/>
    <property type="project" value="TreeGrafter"/>
</dbReference>
<keyword evidence="2 7" id="KW-0808">Transferase</keyword>
<dbReference type="GO" id="GO:0004314">
    <property type="term" value="F:[acyl-carrier-protein] S-malonyltransferase activity"/>
    <property type="evidence" value="ECO:0007669"/>
    <property type="project" value="UniProtKB-EC"/>
</dbReference>
<evidence type="ECO:0000313" key="7">
    <source>
        <dbReference type="EMBL" id="EYF04555.1"/>
    </source>
</evidence>
<dbReference type="OrthoDB" id="9808564at2"/>
<feature type="compositionally biased region" description="Low complexity" evidence="5">
    <location>
        <begin position="365"/>
        <end position="377"/>
    </location>
</feature>
<dbReference type="PANTHER" id="PTHR42681">
    <property type="entry name" value="MALONYL-COA-ACYL CARRIER PROTEIN TRANSACYLASE, MITOCHONDRIAL"/>
    <property type="match status" value="1"/>
</dbReference>
<feature type="compositionally biased region" description="Low complexity" evidence="5">
    <location>
        <begin position="293"/>
        <end position="307"/>
    </location>
</feature>
<dbReference type="eggNOG" id="COG2070">
    <property type="taxonomic scope" value="Bacteria"/>
</dbReference>
<evidence type="ECO:0000256" key="3">
    <source>
        <dbReference type="ARBA" id="ARBA00023315"/>
    </source>
</evidence>
<dbReference type="eggNOG" id="COG0331">
    <property type="taxonomic scope" value="Bacteria"/>
</dbReference>
<evidence type="ECO:0000259" key="6">
    <source>
        <dbReference type="SMART" id="SM00827"/>
    </source>
</evidence>
<keyword evidence="8" id="KW-1185">Reference proteome</keyword>
<dbReference type="InterPro" id="IPR013785">
    <property type="entry name" value="Aldolase_TIM"/>
</dbReference>
<dbReference type="NCBIfam" id="TIGR00128">
    <property type="entry name" value="fabD"/>
    <property type="match status" value="1"/>
</dbReference>
<reference evidence="7 8" key="1">
    <citation type="submission" date="2013-05" db="EMBL/GenBank/DDBJ databases">
        <title>Genome assembly of Chondromyces apiculatus DSM 436.</title>
        <authorList>
            <person name="Sharma G."/>
            <person name="Khatri I."/>
            <person name="Kaur C."/>
            <person name="Mayilraj S."/>
            <person name="Subramanian S."/>
        </authorList>
    </citation>
    <scope>NUCLEOTIDE SEQUENCE [LARGE SCALE GENOMIC DNA]</scope>
    <source>
        <strain evidence="7 8">DSM 436</strain>
    </source>
</reference>